<proteinExistence type="predicted"/>
<accession>A0A6M3JTY7</accession>
<dbReference type="AlphaFoldDB" id="A0A6M3JTY7"/>
<gene>
    <name evidence="1" type="ORF">MM415A02707_0004</name>
</gene>
<sequence length="209" mass="24420">MFCAEALNGINEKYEAILLSKEEAKRRIKDAHKYDQERFQDALDRDEPLLEVNGELLTENEMYEQYCTCEQCGKLVDSQPLTWGVLQYKTTEDGEIMCNQCYAAWVVKQVANREKVHGWPVQRELEFEQFRHVLEHRALEAELRNAGWEVVYEGGGDMYSPQSNEYAGQSLFGTHKAMQDIVEAEGHRVFVVTAVFWQFAADLYLWRHR</sequence>
<dbReference type="EMBL" id="MT141963">
    <property type="protein sequence ID" value="QJA72582.1"/>
    <property type="molecule type" value="Genomic_DNA"/>
</dbReference>
<protein>
    <submittedName>
        <fullName evidence="1">Uncharacterized protein</fullName>
    </submittedName>
</protein>
<organism evidence="1">
    <name type="scientific">viral metagenome</name>
    <dbReference type="NCBI Taxonomy" id="1070528"/>
    <lineage>
        <taxon>unclassified sequences</taxon>
        <taxon>metagenomes</taxon>
        <taxon>organismal metagenomes</taxon>
    </lineage>
</organism>
<name>A0A6M3JTY7_9ZZZZ</name>
<evidence type="ECO:0000313" key="1">
    <source>
        <dbReference type="EMBL" id="QJA72582.1"/>
    </source>
</evidence>
<reference evidence="1" key="1">
    <citation type="submission" date="2020-03" db="EMBL/GenBank/DDBJ databases">
        <title>The deep terrestrial virosphere.</title>
        <authorList>
            <person name="Holmfeldt K."/>
            <person name="Nilsson E."/>
            <person name="Simone D."/>
            <person name="Lopez-Fernandez M."/>
            <person name="Wu X."/>
            <person name="de Brujin I."/>
            <person name="Lundin D."/>
            <person name="Andersson A."/>
            <person name="Bertilsson S."/>
            <person name="Dopson M."/>
        </authorList>
    </citation>
    <scope>NUCLEOTIDE SEQUENCE</scope>
    <source>
        <strain evidence="1">MM415A02707</strain>
    </source>
</reference>